<sequence>MRRGIASTAVLLLILESFGLALVNWVLGLAVRRQSMSVAGLDPNAMAVGAWAAGGLLALFLIGCGVVLGRAVLHDRPLGRFGRLLLIACAVLHGVLGALVVGLVGWPAFAVMMLIFGFVLWSLLLYGAEDHPETPEPPPSMETPVLPGPKGGAPAPA</sequence>
<keyword evidence="2" id="KW-0472">Membrane</keyword>
<dbReference type="RefSeq" id="WP_136729453.1">
    <property type="nucleotide sequence ID" value="NZ_SUMC01000085.1"/>
</dbReference>
<comment type="caution">
    <text evidence="3">The sequence shown here is derived from an EMBL/GenBank/DDBJ whole genome shotgun (WGS) entry which is preliminary data.</text>
</comment>
<dbReference type="AlphaFoldDB" id="A0A4U0S091"/>
<evidence type="ECO:0000313" key="4">
    <source>
        <dbReference type="Proteomes" id="UP000305778"/>
    </source>
</evidence>
<gene>
    <name evidence="3" type="ORF">FCI23_42730</name>
</gene>
<dbReference type="OrthoDB" id="4338794at2"/>
<evidence type="ECO:0000256" key="2">
    <source>
        <dbReference type="SAM" id="Phobius"/>
    </source>
</evidence>
<feature type="transmembrane region" description="Helical" evidence="2">
    <location>
        <begin position="45"/>
        <end position="69"/>
    </location>
</feature>
<evidence type="ECO:0000313" key="3">
    <source>
        <dbReference type="EMBL" id="TKA00471.1"/>
    </source>
</evidence>
<accession>A0A4U0S091</accession>
<organism evidence="3 4">
    <name type="scientific">Actinacidiphila oryziradicis</name>
    <dbReference type="NCBI Taxonomy" id="2571141"/>
    <lineage>
        <taxon>Bacteria</taxon>
        <taxon>Bacillati</taxon>
        <taxon>Actinomycetota</taxon>
        <taxon>Actinomycetes</taxon>
        <taxon>Kitasatosporales</taxon>
        <taxon>Streptomycetaceae</taxon>
        <taxon>Actinacidiphila</taxon>
    </lineage>
</organism>
<keyword evidence="4" id="KW-1185">Reference proteome</keyword>
<protein>
    <submittedName>
        <fullName evidence="3">Uncharacterized protein</fullName>
    </submittedName>
</protein>
<dbReference type="EMBL" id="SUMC01000085">
    <property type="protein sequence ID" value="TKA00471.1"/>
    <property type="molecule type" value="Genomic_DNA"/>
</dbReference>
<evidence type="ECO:0000256" key="1">
    <source>
        <dbReference type="SAM" id="MobiDB-lite"/>
    </source>
</evidence>
<reference evidence="3 4" key="1">
    <citation type="submission" date="2019-04" db="EMBL/GenBank/DDBJ databases">
        <title>Streptomyces oryziradicis sp. nov., a novel actinomycete isolated from rhizosphere soil of rice (Oryza sativa L.).</title>
        <authorList>
            <person name="Li C."/>
        </authorList>
    </citation>
    <scope>NUCLEOTIDE SEQUENCE [LARGE SCALE GENOMIC DNA]</scope>
    <source>
        <strain evidence="3 4">NEAU-C40</strain>
    </source>
</reference>
<name>A0A4U0S091_9ACTN</name>
<feature type="transmembrane region" description="Helical" evidence="2">
    <location>
        <begin position="106"/>
        <end position="126"/>
    </location>
</feature>
<feature type="transmembrane region" description="Helical" evidence="2">
    <location>
        <begin position="81"/>
        <end position="100"/>
    </location>
</feature>
<feature type="region of interest" description="Disordered" evidence="1">
    <location>
        <begin position="132"/>
        <end position="157"/>
    </location>
</feature>
<keyword evidence="2" id="KW-0812">Transmembrane</keyword>
<keyword evidence="2" id="KW-1133">Transmembrane helix</keyword>
<proteinExistence type="predicted"/>
<dbReference type="Proteomes" id="UP000305778">
    <property type="component" value="Unassembled WGS sequence"/>
</dbReference>